<name>A0ABX7AQP9_9BACI</name>
<proteinExistence type="predicted"/>
<evidence type="ECO:0000313" key="1">
    <source>
        <dbReference type="EMBL" id="QQP12282.1"/>
    </source>
</evidence>
<dbReference type="Proteomes" id="UP000596049">
    <property type="component" value="Chromosome"/>
</dbReference>
<gene>
    <name evidence="1" type="ORF">FJQ98_24840</name>
</gene>
<protein>
    <recommendedName>
        <fullName evidence="3">Transposase</fullName>
    </recommendedName>
</protein>
<dbReference type="EMBL" id="CP067341">
    <property type="protein sequence ID" value="QQP12282.1"/>
    <property type="molecule type" value="Genomic_DNA"/>
</dbReference>
<dbReference type="RefSeq" id="WP_201406577.1">
    <property type="nucleotide sequence ID" value="NZ_CP067341.1"/>
</dbReference>
<reference evidence="1 2" key="1">
    <citation type="submission" date="2020-01" db="EMBL/GenBank/DDBJ databases">
        <authorList>
            <person name="Liu G."/>
            <person name="Liu B."/>
        </authorList>
    </citation>
    <scope>NUCLEOTIDE SEQUENCE [LARGE SCALE GENOMIC DNA]</scope>
    <source>
        <strain evidence="1 2">FJAT-51161</strain>
    </source>
</reference>
<organism evidence="1 2">
    <name type="scientific">Lysinibacillus agricola</name>
    <dbReference type="NCBI Taxonomy" id="2590012"/>
    <lineage>
        <taxon>Bacteria</taxon>
        <taxon>Bacillati</taxon>
        <taxon>Bacillota</taxon>
        <taxon>Bacilli</taxon>
        <taxon>Bacillales</taxon>
        <taxon>Bacillaceae</taxon>
        <taxon>Lysinibacillus</taxon>
    </lineage>
</organism>
<sequence length="60" mass="6861">MVAKAKRQLQMFLVAKAKRQLQMFLVAKAKRQLQMFFVTYVQKTPASEDGEMNADAITPN</sequence>
<keyword evidence="2" id="KW-1185">Reference proteome</keyword>
<evidence type="ECO:0000313" key="2">
    <source>
        <dbReference type="Proteomes" id="UP000596049"/>
    </source>
</evidence>
<accession>A0ABX7AQP9</accession>
<evidence type="ECO:0008006" key="3">
    <source>
        <dbReference type="Google" id="ProtNLM"/>
    </source>
</evidence>